<feature type="non-terminal residue" evidence="1">
    <location>
        <position position="158"/>
    </location>
</feature>
<accession>A0A371FJK3</accession>
<evidence type="ECO:0000313" key="2">
    <source>
        <dbReference type="Proteomes" id="UP000257109"/>
    </source>
</evidence>
<gene>
    <name evidence="1" type="primary">pol</name>
    <name evidence="1" type="ORF">CR513_41216</name>
</gene>
<dbReference type="InterPro" id="IPR050951">
    <property type="entry name" value="Retrovirus_Pol_polyprotein"/>
</dbReference>
<dbReference type="EMBL" id="QJKJ01008850">
    <property type="protein sequence ID" value="RDX78498.1"/>
    <property type="molecule type" value="Genomic_DNA"/>
</dbReference>
<evidence type="ECO:0000313" key="1">
    <source>
        <dbReference type="EMBL" id="RDX78498.1"/>
    </source>
</evidence>
<dbReference type="SUPFAM" id="SSF56672">
    <property type="entry name" value="DNA/RNA polymerases"/>
    <property type="match status" value="1"/>
</dbReference>
<dbReference type="PANTHER" id="PTHR37984:SF5">
    <property type="entry name" value="PROTEIN NYNRIN-LIKE"/>
    <property type="match status" value="1"/>
</dbReference>
<sequence length="158" mass="18335">MEVFMDEFIVYAESFEACLKNLSRVLSRCIGMNLVLNFEKCHFMVIEGIVLGHLVSSRAIEVDKPKVNIITSLSNPAFVLEVRSFLGHAGFYRQFINNFNIITLPLSKLLQKDVDFVFDQLCMEAFYDRLPLVQIQYKFCTPVLSPYQPWEVLWQSPK</sequence>
<reference evidence="1" key="1">
    <citation type="submission" date="2018-05" db="EMBL/GenBank/DDBJ databases">
        <title>Draft genome of Mucuna pruriens seed.</title>
        <authorList>
            <person name="Nnadi N.E."/>
            <person name="Vos R."/>
            <person name="Hasami M.H."/>
            <person name="Devisetty U.K."/>
            <person name="Aguiy J.C."/>
        </authorList>
    </citation>
    <scope>NUCLEOTIDE SEQUENCE [LARGE SCALE GENOMIC DNA]</scope>
    <source>
        <strain evidence="1">JCA_2017</strain>
    </source>
</reference>
<dbReference type="AlphaFoldDB" id="A0A371FJK3"/>
<proteinExistence type="predicted"/>
<protein>
    <submittedName>
        <fullName evidence="1">Retrovirus-related Pol polyprotein from transposon opus</fullName>
    </submittedName>
</protein>
<keyword evidence="2" id="KW-1185">Reference proteome</keyword>
<organism evidence="1 2">
    <name type="scientific">Mucuna pruriens</name>
    <name type="common">Velvet bean</name>
    <name type="synonym">Dolichos pruriens</name>
    <dbReference type="NCBI Taxonomy" id="157652"/>
    <lineage>
        <taxon>Eukaryota</taxon>
        <taxon>Viridiplantae</taxon>
        <taxon>Streptophyta</taxon>
        <taxon>Embryophyta</taxon>
        <taxon>Tracheophyta</taxon>
        <taxon>Spermatophyta</taxon>
        <taxon>Magnoliopsida</taxon>
        <taxon>eudicotyledons</taxon>
        <taxon>Gunneridae</taxon>
        <taxon>Pentapetalae</taxon>
        <taxon>rosids</taxon>
        <taxon>fabids</taxon>
        <taxon>Fabales</taxon>
        <taxon>Fabaceae</taxon>
        <taxon>Papilionoideae</taxon>
        <taxon>50 kb inversion clade</taxon>
        <taxon>NPAAA clade</taxon>
        <taxon>indigoferoid/millettioid clade</taxon>
        <taxon>Phaseoleae</taxon>
        <taxon>Mucuna</taxon>
    </lineage>
</organism>
<dbReference type="InterPro" id="IPR043502">
    <property type="entry name" value="DNA/RNA_pol_sf"/>
</dbReference>
<dbReference type="PANTHER" id="PTHR37984">
    <property type="entry name" value="PROTEIN CBG26694"/>
    <property type="match status" value="1"/>
</dbReference>
<dbReference type="InterPro" id="IPR043128">
    <property type="entry name" value="Rev_trsase/Diguanyl_cyclase"/>
</dbReference>
<feature type="non-terminal residue" evidence="1">
    <location>
        <position position="1"/>
    </location>
</feature>
<comment type="caution">
    <text evidence="1">The sequence shown here is derived from an EMBL/GenBank/DDBJ whole genome shotgun (WGS) entry which is preliminary data.</text>
</comment>
<dbReference type="Gene3D" id="3.30.70.270">
    <property type="match status" value="2"/>
</dbReference>
<dbReference type="OrthoDB" id="3863715at2759"/>
<name>A0A371FJK3_MUCPR</name>
<dbReference type="Proteomes" id="UP000257109">
    <property type="component" value="Unassembled WGS sequence"/>
</dbReference>